<keyword evidence="1" id="KW-0812">Transmembrane</keyword>
<dbReference type="AlphaFoldDB" id="J9EIE0"/>
<keyword evidence="1" id="KW-1133">Transmembrane helix</keyword>
<gene>
    <name evidence="2" type="ORF">WUBG_12298</name>
</gene>
<organism evidence="2 3">
    <name type="scientific">Wuchereria bancrofti</name>
    <dbReference type="NCBI Taxonomy" id="6293"/>
    <lineage>
        <taxon>Eukaryota</taxon>
        <taxon>Metazoa</taxon>
        <taxon>Ecdysozoa</taxon>
        <taxon>Nematoda</taxon>
        <taxon>Chromadorea</taxon>
        <taxon>Rhabditida</taxon>
        <taxon>Spirurina</taxon>
        <taxon>Spiruromorpha</taxon>
        <taxon>Filarioidea</taxon>
        <taxon>Onchocercidae</taxon>
        <taxon>Wuchereria</taxon>
    </lineage>
</organism>
<evidence type="ECO:0000256" key="1">
    <source>
        <dbReference type="SAM" id="Phobius"/>
    </source>
</evidence>
<evidence type="ECO:0000313" key="3">
    <source>
        <dbReference type="Proteomes" id="UP000004810"/>
    </source>
</evidence>
<reference evidence="3" key="1">
    <citation type="submission" date="2012-08" db="EMBL/GenBank/DDBJ databases">
        <title>The Genome Sequence of Wuchereria bancrofti.</title>
        <authorList>
            <person name="Nutman T.B."/>
            <person name="Fink D.L."/>
            <person name="Russ C."/>
            <person name="Young S."/>
            <person name="Zeng Q."/>
            <person name="Koehrsen M."/>
            <person name="Alvarado L."/>
            <person name="Berlin A."/>
            <person name="Chapman S.B."/>
            <person name="Chen Z."/>
            <person name="Freedman E."/>
            <person name="Gellesch M."/>
            <person name="Goldberg J."/>
            <person name="Griggs A."/>
            <person name="Gujja S."/>
            <person name="Heilman E.R."/>
            <person name="Heiman D."/>
            <person name="Hepburn T."/>
            <person name="Howarth C."/>
            <person name="Jen D."/>
            <person name="Larson L."/>
            <person name="Lewis B."/>
            <person name="Mehta T."/>
            <person name="Park D."/>
            <person name="Pearson M."/>
            <person name="Roberts A."/>
            <person name="Saif S."/>
            <person name="Shea T."/>
            <person name="Shenoy N."/>
            <person name="Sisk P."/>
            <person name="Stolte C."/>
            <person name="Sykes S."/>
            <person name="Walk T."/>
            <person name="White J."/>
            <person name="Yandava C."/>
            <person name="Haas B."/>
            <person name="Henn M.R."/>
            <person name="Nusbaum C."/>
            <person name="Birren B."/>
        </authorList>
    </citation>
    <scope>NUCLEOTIDE SEQUENCE [LARGE SCALE GENOMIC DNA]</scope>
    <source>
        <strain evidence="3">NA</strain>
    </source>
</reference>
<sequence length="68" mass="7246">FTSLPNALRHRSSLLAHENGHPVIVATMTQGICMSITGFTLAGMLIFVIVSVATIVAITLLRSHSTKV</sequence>
<accession>J9EIE0</accession>
<dbReference type="EMBL" id="ADBV01008602">
    <property type="protein sequence ID" value="EJW76797.1"/>
    <property type="molecule type" value="Genomic_DNA"/>
</dbReference>
<evidence type="ECO:0000313" key="2">
    <source>
        <dbReference type="EMBL" id="EJW76797.1"/>
    </source>
</evidence>
<protein>
    <submittedName>
        <fullName evidence="2">Uncharacterized protein</fullName>
    </submittedName>
</protein>
<feature type="non-terminal residue" evidence="2">
    <location>
        <position position="1"/>
    </location>
</feature>
<feature type="transmembrane region" description="Helical" evidence="1">
    <location>
        <begin position="36"/>
        <end position="61"/>
    </location>
</feature>
<proteinExistence type="predicted"/>
<dbReference type="Proteomes" id="UP000004810">
    <property type="component" value="Unassembled WGS sequence"/>
</dbReference>
<comment type="caution">
    <text evidence="2">The sequence shown here is derived from an EMBL/GenBank/DDBJ whole genome shotgun (WGS) entry which is preliminary data.</text>
</comment>
<keyword evidence="1" id="KW-0472">Membrane</keyword>
<name>J9EIE0_WUCBA</name>